<name>A0A428JWP7_9FLAO</name>
<keyword evidence="4" id="KW-1185">Reference proteome</keyword>
<evidence type="ECO:0008006" key="5">
    <source>
        <dbReference type="Google" id="ProtNLM"/>
    </source>
</evidence>
<dbReference type="Proteomes" id="UP000270620">
    <property type="component" value="Unassembled WGS sequence"/>
</dbReference>
<proteinExistence type="predicted"/>
<sequence>MKKLWCILILLINLSLMAQVTDSNSQSTSIPAVETEDEQNNSSVLDIQPLSQEEKNQNNKLNGMTLPESRQLNTQNQEEFSMFGEEFGNPGELYQNKVKKHNKQFEEEGERRNNGNTTNQYLGDYRVKVGKVNVIYRDFADPDGDRVKIFVNDEEVKMAVLRRNFDGFKLNLEKGFNKIDFQALNQGRYGPNTAELQILDEHGNIIAASQWNLATGVKATLILVKE</sequence>
<feature type="chain" id="PRO_5019480120" description="Secreted protein" evidence="2">
    <location>
        <begin position="19"/>
        <end position="226"/>
    </location>
</feature>
<keyword evidence="2" id="KW-0732">Signal</keyword>
<feature type="compositionally biased region" description="Polar residues" evidence="1">
    <location>
        <begin position="40"/>
        <end position="51"/>
    </location>
</feature>
<gene>
    <name evidence="3" type="ORF">EJA19_11260</name>
</gene>
<feature type="region of interest" description="Disordered" evidence="1">
    <location>
        <begin position="28"/>
        <end position="66"/>
    </location>
</feature>
<dbReference type="EMBL" id="RWBG01000005">
    <property type="protein sequence ID" value="RSK38629.1"/>
    <property type="molecule type" value="Genomic_DNA"/>
</dbReference>
<protein>
    <recommendedName>
        <fullName evidence="5">Secreted protein</fullName>
    </recommendedName>
</protein>
<evidence type="ECO:0000313" key="4">
    <source>
        <dbReference type="Proteomes" id="UP000270620"/>
    </source>
</evidence>
<dbReference type="AlphaFoldDB" id="A0A428JWP7"/>
<evidence type="ECO:0000256" key="1">
    <source>
        <dbReference type="SAM" id="MobiDB-lite"/>
    </source>
</evidence>
<evidence type="ECO:0000313" key="3">
    <source>
        <dbReference type="EMBL" id="RSK38629.1"/>
    </source>
</evidence>
<reference evidence="3 4" key="1">
    <citation type="submission" date="2018-12" db="EMBL/GenBank/DDBJ databases">
        <title>Mangrovimonas spongiae sp. nov., a novel member of the genus Mangrovimonas isolated from marine sponge.</title>
        <authorList>
            <person name="Zhuang L."/>
            <person name="Luo L."/>
        </authorList>
    </citation>
    <scope>NUCLEOTIDE SEQUENCE [LARGE SCALE GENOMIC DNA]</scope>
    <source>
        <strain evidence="3 4">HN-E26</strain>
    </source>
</reference>
<comment type="caution">
    <text evidence="3">The sequence shown here is derived from an EMBL/GenBank/DDBJ whole genome shotgun (WGS) entry which is preliminary data.</text>
</comment>
<feature type="signal peptide" evidence="2">
    <location>
        <begin position="1"/>
        <end position="18"/>
    </location>
</feature>
<evidence type="ECO:0000256" key="2">
    <source>
        <dbReference type="SAM" id="SignalP"/>
    </source>
</evidence>
<accession>A0A428JWP7</accession>
<organism evidence="3 4">
    <name type="scientific">Mangrovimonas spongiae</name>
    <dbReference type="NCBI Taxonomy" id="2494697"/>
    <lineage>
        <taxon>Bacteria</taxon>
        <taxon>Pseudomonadati</taxon>
        <taxon>Bacteroidota</taxon>
        <taxon>Flavobacteriia</taxon>
        <taxon>Flavobacteriales</taxon>
        <taxon>Flavobacteriaceae</taxon>
        <taxon>Mangrovimonas</taxon>
    </lineage>
</organism>
<dbReference type="OrthoDB" id="1148517at2"/>